<evidence type="ECO:0000313" key="2">
    <source>
        <dbReference type="EMBL" id="QNO42060.1"/>
    </source>
</evidence>
<proteinExistence type="predicted"/>
<evidence type="ECO:0000313" key="9">
    <source>
        <dbReference type="EMBL" id="QNO43321.1"/>
    </source>
</evidence>
<evidence type="ECO:0000313" key="4">
    <source>
        <dbReference type="EMBL" id="QNO42452.1"/>
    </source>
</evidence>
<sequence>MPYPYLEAYTKHATGADRGDYTHIPCPLRNISTAHNAAEIHHSLFEGDRMTFHQILTSRNDELDRERPIRFYNKDPADGGIKLFDGIIINTKYTYVGNDYLALKVDAVGWWRELARFDLHTPIEYDDNWCVNDIYLDLVQRANSMGMMKEAIYEYDTAKIPEYGSPHDIYFTSNTGTAFTFNNIYEGMKTLTKYLDSVTPGAYEFGLRIEALPRLDGITQSNVGDSIYILPFPLNQDKSADAIFKRFQLATGYDVQRDYRRLANQCKAIGSGVETQQIRTSPILATADITSSDEYYAPTNQPLASHYLRVTITNPESIPESGTVAITFEITHTPDPSTYITDYLRFSLPKAIDGHGVASQIQYTSIRSQDGIRPAPNTDIHVTGFGGWAPALTITIEEVSNDTYPSPYDTIFTTSIAGRSINDYGYAGKTISAMWLTNTDADVAQRMVDYIAGKHCRLYQAPTHALYAPVLPSYVSYDNLIGNVAEFYTPYEASLDKFLITDAVYGFKGKVVTQHLLGMRYETEWDYEDTYIYVMVGSDFVMVGTENVVI</sequence>
<dbReference type="EMBL" id="MT630785">
    <property type="protein sequence ID" value="QNO43013.1"/>
    <property type="molecule type" value="Genomic_DNA"/>
</dbReference>
<evidence type="ECO:0000313" key="5">
    <source>
        <dbReference type="EMBL" id="QNO42680.1"/>
    </source>
</evidence>
<dbReference type="EMBL" id="MT630809">
    <property type="protein sequence ID" value="QNO43321.1"/>
    <property type="molecule type" value="Genomic_DNA"/>
</dbReference>
<evidence type="ECO:0000313" key="11">
    <source>
        <dbReference type="EMBL" id="QNO45738.1"/>
    </source>
</evidence>
<evidence type="ECO:0000313" key="7">
    <source>
        <dbReference type="EMBL" id="QNO43013.1"/>
    </source>
</evidence>
<dbReference type="AlphaFoldDB" id="A0A7G9Y3U6"/>
<evidence type="ECO:0000313" key="1">
    <source>
        <dbReference type="EMBL" id="QNO41546.1"/>
    </source>
</evidence>
<dbReference type="EMBL" id="MT630755">
    <property type="protein sequence ID" value="QNO42680.1"/>
    <property type="molecule type" value="Genomic_DNA"/>
</dbReference>
<evidence type="ECO:0000313" key="6">
    <source>
        <dbReference type="EMBL" id="QNO42802.1"/>
    </source>
</evidence>
<name>A0A7G9Y3U6_9EURY</name>
<organism evidence="5">
    <name type="scientific">Candidatus Methanogaster sp. ANME-2c ERB4</name>
    <dbReference type="NCBI Taxonomy" id="2759911"/>
    <lineage>
        <taxon>Archaea</taxon>
        <taxon>Methanobacteriati</taxon>
        <taxon>Methanobacteriota</taxon>
        <taxon>Stenosarchaea group</taxon>
        <taxon>Methanomicrobia</taxon>
        <taxon>Methanosarcinales</taxon>
        <taxon>ANME-2 cluster</taxon>
        <taxon>Candidatus Methanogasteraceae</taxon>
        <taxon>Candidatus Methanogaster</taxon>
    </lineage>
</organism>
<dbReference type="EMBL" id="MT630792">
    <property type="protein sequence ID" value="QNO43128.1"/>
    <property type="molecule type" value="Genomic_DNA"/>
</dbReference>
<evidence type="ECO:0000313" key="3">
    <source>
        <dbReference type="EMBL" id="QNO42293.1"/>
    </source>
</evidence>
<dbReference type="EMBL" id="MT631147">
    <property type="protein sequence ID" value="QNO45738.1"/>
    <property type="molecule type" value="Genomic_DNA"/>
</dbReference>
<gene>
    <name evidence="7" type="ORF">ABGNOHFO_00032</name>
    <name evidence="11" type="ORF">GCLFFNCO_00017</name>
    <name evidence="5" type="ORF">GKPKHNMI_00002</name>
    <name evidence="4" type="ORF">LBOOMNCC_00005</name>
    <name evidence="8" type="ORF">LNNHMJAE_00003</name>
    <name evidence="1" type="ORF">MPGNBCFJ_00010</name>
    <name evidence="10" type="ORF">NCLPMAOE_00003</name>
    <name evidence="2" type="ORF">NIICAKKE_00010</name>
    <name evidence="6" type="ORF">NKOHMGJE_00005</name>
    <name evidence="3" type="ORF">OEDCDHIP_00010</name>
    <name evidence="9" type="ORF">OFNMPKFA_00010</name>
</gene>
<protein>
    <submittedName>
        <fullName evidence="5">Uncharacterized protein</fullName>
    </submittedName>
</protein>
<dbReference type="EMBL" id="MT630729">
    <property type="protein sequence ID" value="QNO42293.1"/>
    <property type="molecule type" value="Genomic_DNA"/>
</dbReference>
<accession>A0A7G9Y3U6</accession>
<reference evidence="5" key="1">
    <citation type="submission" date="2020-06" db="EMBL/GenBank/DDBJ databases">
        <title>Unique genomic features of the anaerobic methanotrophic archaea.</title>
        <authorList>
            <person name="Chadwick G.L."/>
            <person name="Skennerton C.T."/>
            <person name="Laso-Perez R."/>
            <person name="Leu A.O."/>
            <person name="Speth D.R."/>
            <person name="Yu H."/>
            <person name="Morgan-Lang C."/>
            <person name="Hatzenpichler R."/>
            <person name="Goudeau D."/>
            <person name="Malmstrom R."/>
            <person name="Brazelton W.J."/>
            <person name="Woyke T."/>
            <person name="Hallam S.J."/>
            <person name="Tyson G.W."/>
            <person name="Wegener G."/>
            <person name="Boetius A."/>
            <person name="Orphan V."/>
        </authorList>
    </citation>
    <scope>NUCLEOTIDE SEQUENCE</scope>
</reference>
<evidence type="ECO:0000313" key="10">
    <source>
        <dbReference type="EMBL" id="QNO45299.1"/>
    </source>
</evidence>
<dbReference type="EMBL" id="MT630650">
    <property type="protein sequence ID" value="QNO41546.1"/>
    <property type="molecule type" value="Genomic_DNA"/>
</dbReference>
<dbReference type="EMBL" id="MT630704">
    <property type="protein sequence ID" value="QNO42060.1"/>
    <property type="molecule type" value="Genomic_DNA"/>
</dbReference>
<dbReference type="EMBL" id="MT631092">
    <property type="protein sequence ID" value="QNO45299.1"/>
    <property type="molecule type" value="Genomic_DNA"/>
</dbReference>
<dbReference type="EMBL" id="MT630768">
    <property type="protein sequence ID" value="QNO42802.1"/>
    <property type="molecule type" value="Genomic_DNA"/>
</dbReference>
<evidence type="ECO:0000313" key="8">
    <source>
        <dbReference type="EMBL" id="QNO43128.1"/>
    </source>
</evidence>
<dbReference type="EMBL" id="MT630742">
    <property type="protein sequence ID" value="QNO42452.1"/>
    <property type="molecule type" value="Genomic_DNA"/>
</dbReference>